<evidence type="ECO:0000313" key="12">
    <source>
        <dbReference type="Proteomes" id="UP000655588"/>
    </source>
</evidence>
<evidence type="ECO:0000256" key="10">
    <source>
        <dbReference type="RuleBase" id="RU351113"/>
    </source>
</evidence>
<feature type="transmembrane region" description="Helical" evidence="10">
    <location>
        <begin position="317"/>
        <end position="340"/>
    </location>
</feature>
<dbReference type="GO" id="GO:0004984">
    <property type="term" value="F:olfactory receptor activity"/>
    <property type="evidence" value="ECO:0007669"/>
    <property type="project" value="InterPro"/>
</dbReference>
<proteinExistence type="inferred from homology"/>
<keyword evidence="12" id="KW-1185">Reference proteome</keyword>
<keyword evidence="8 10" id="KW-0675">Receptor</keyword>
<keyword evidence="2" id="KW-1003">Cell membrane</keyword>
<keyword evidence="4 10" id="KW-0812">Transmembrane</keyword>
<dbReference type="PANTHER" id="PTHR21137">
    <property type="entry name" value="ODORANT RECEPTOR"/>
    <property type="match status" value="1"/>
</dbReference>
<accession>A0A833SAC7</accession>
<evidence type="ECO:0000256" key="4">
    <source>
        <dbReference type="ARBA" id="ARBA00022692"/>
    </source>
</evidence>
<feature type="transmembrane region" description="Helical" evidence="10">
    <location>
        <begin position="109"/>
        <end position="133"/>
    </location>
</feature>
<evidence type="ECO:0000256" key="9">
    <source>
        <dbReference type="ARBA" id="ARBA00023224"/>
    </source>
</evidence>
<feature type="transmembrane region" description="Helical" evidence="10">
    <location>
        <begin position="77"/>
        <end position="103"/>
    </location>
</feature>
<keyword evidence="6 10" id="KW-1133">Transmembrane helix</keyword>
<evidence type="ECO:0000313" key="11">
    <source>
        <dbReference type="EMBL" id="KAF3427775.1"/>
    </source>
</evidence>
<evidence type="ECO:0000256" key="5">
    <source>
        <dbReference type="ARBA" id="ARBA00022725"/>
    </source>
</evidence>
<dbReference type="Proteomes" id="UP000655588">
    <property type="component" value="Unassembled WGS sequence"/>
</dbReference>
<dbReference type="EMBL" id="WNWW01000247">
    <property type="protein sequence ID" value="KAF3427775.1"/>
    <property type="molecule type" value="Genomic_DNA"/>
</dbReference>
<name>A0A833SAC7_9HYME</name>
<keyword evidence="7 10" id="KW-0472">Membrane</keyword>
<keyword evidence="5 10" id="KW-0552">Olfaction</keyword>
<evidence type="ECO:0000256" key="2">
    <source>
        <dbReference type="ARBA" id="ARBA00022475"/>
    </source>
</evidence>
<dbReference type="AlphaFoldDB" id="A0A833SAC7"/>
<dbReference type="GO" id="GO:0005549">
    <property type="term" value="F:odorant binding"/>
    <property type="evidence" value="ECO:0007669"/>
    <property type="project" value="InterPro"/>
</dbReference>
<dbReference type="InterPro" id="IPR004117">
    <property type="entry name" value="7tm6_olfct_rcpt"/>
</dbReference>
<dbReference type="PANTHER" id="PTHR21137:SF35">
    <property type="entry name" value="ODORANT RECEPTOR 19A-RELATED"/>
    <property type="match status" value="1"/>
</dbReference>
<protein>
    <recommendedName>
        <fullName evidence="10">Odorant receptor</fullName>
    </recommendedName>
</protein>
<comment type="caution">
    <text evidence="11">The sequence shown here is derived from an EMBL/GenBank/DDBJ whole genome shotgun (WGS) entry which is preliminary data.</text>
</comment>
<comment type="caution">
    <text evidence="10">Lacks conserved residue(s) required for the propagation of feature annotation.</text>
</comment>
<evidence type="ECO:0000256" key="8">
    <source>
        <dbReference type="ARBA" id="ARBA00023170"/>
    </source>
</evidence>
<dbReference type="GO" id="GO:0007165">
    <property type="term" value="P:signal transduction"/>
    <property type="evidence" value="ECO:0007669"/>
    <property type="project" value="UniProtKB-KW"/>
</dbReference>
<evidence type="ECO:0000256" key="1">
    <source>
        <dbReference type="ARBA" id="ARBA00004651"/>
    </source>
</evidence>
<reference evidence="11" key="1">
    <citation type="submission" date="2019-11" db="EMBL/GenBank/DDBJ databases">
        <title>The nuclear and mitochondrial genomes of Frieseomelitta varia - a highly eusocial stingless bee (Meliponini) with a permanently sterile worker caste.</title>
        <authorList>
            <person name="Freitas F.C.P."/>
            <person name="Lourenco A.P."/>
            <person name="Nunes F.M.F."/>
            <person name="Paschoal A.R."/>
            <person name="Abreu F.C.P."/>
            <person name="Barbin F.O."/>
            <person name="Bataglia L."/>
            <person name="Cardoso-Junior C.A.M."/>
            <person name="Cervoni M.S."/>
            <person name="Silva S.R."/>
            <person name="Dalarmi F."/>
            <person name="Del Lama M.A."/>
            <person name="Depintor T.S."/>
            <person name="Ferreira K.M."/>
            <person name="Goria P.S."/>
            <person name="Jaskot M.C."/>
            <person name="Lago D.C."/>
            <person name="Luna-Lucena D."/>
            <person name="Moda L.M."/>
            <person name="Nascimento L."/>
            <person name="Pedrino M."/>
            <person name="Rabico F.O."/>
            <person name="Sanches F.C."/>
            <person name="Santos D.E."/>
            <person name="Santos C.G."/>
            <person name="Vieira J."/>
            <person name="Lopes T.F."/>
            <person name="Barchuk A.R."/>
            <person name="Hartfelder K."/>
            <person name="Simoes Z.L.P."/>
            <person name="Bitondi M.M.G."/>
            <person name="Pinheiro D.G."/>
        </authorList>
    </citation>
    <scope>NUCLEOTIDE SEQUENCE</scope>
    <source>
        <strain evidence="11">USP_RPSP 00005682</strain>
        <tissue evidence="11">Whole individual</tissue>
    </source>
</reference>
<sequence>MLRAHEANGKLTYVQYSHYKGRFKIWNCSLSDLFEKMDIFTERQVKLRKISPNKHLQNSLSIIYYLGFWSEWAKYKYLYNIYTACSLIFLLAITMASEVMYIIVNWGNLELMMAAVPIVMSYSTYAAKIIYIIRHHKRIKDLIDITNTEMFNRDNNKYERIVTYYTWQGIFHHITYQSFGGIAIISWGCTPILYLANKASKQLPMAGWFPYNVTSTPAFEITCLHQFIVVFISCINNIAIDTLITGLIMTTCCQLTILNYNISSIHCTVEKEHTILSDNFGIGTFTLEVYNKLYEDLKHCVKHSIMIFDFSKQIQNIFGTLIFFQLLVNCIIVCLTAFNISQMKDYAPSELSGALLYMCCMTYQIFIYCWHGNELYLHSIKICLSAYANNWWNNSKNFNHSLLIIMTRTQWPLIITVGNIMDLSLRNFVLMIKEKDKSCTSVYVTAHRNTSKLYLILQKYPLL</sequence>
<evidence type="ECO:0000256" key="3">
    <source>
        <dbReference type="ARBA" id="ARBA00022606"/>
    </source>
</evidence>
<feature type="transmembrane region" description="Helical" evidence="10">
    <location>
        <begin position="352"/>
        <end position="371"/>
    </location>
</feature>
<comment type="subcellular location">
    <subcellularLocation>
        <location evidence="1 10">Cell membrane</location>
        <topology evidence="1 10">Multi-pass membrane protein</topology>
    </subcellularLocation>
</comment>
<keyword evidence="3 10" id="KW-0716">Sensory transduction</keyword>
<comment type="similarity">
    <text evidence="10">Belongs to the insect chemoreceptor superfamily. Heteromeric odorant receptor channel (TC 1.A.69) family.</text>
</comment>
<dbReference type="GO" id="GO:0005886">
    <property type="term" value="C:plasma membrane"/>
    <property type="evidence" value="ECO:0007669"/>
    <property type="project" value="UniProtKB-SubCell"/>
</dbReference>
<gene>
    <name evidence="11" type="ORF">E2986_05298</name>
</gene>
<dbReference type="Pfam" id="PF02949">
    <property type="entry name" value="7tm_6"/>
    <property type="match status" value="1"/>
</dbReference>
<keyword evidence="9 10" id="KW-0807">Transducer</keyword>
<organism evidence="11 12">
    <name type="scientific">Frieseomelitta varia</name>
    <dbReference type="NCBI Taxonomy" id="561572"/>
    <lineage>
        <taxon>Eukaryota</taxon>
        <taxon>Metazoa</taxon>
        <taxon>Ecdysozoa</taxon>
        <taxon>Arthropoda</taxon>
        <taxon>Hexapoda</taxon>
        <taxon>Insecta</taxon>
        <taxon>Pterygota</taxon>
        <taxon>Neoptera</taxon>
        <taxon>Endopterygota</taxon>
        <taxon>Hymenoptera</taxon>
        <taxon>Apocrita</taxon>
        <taxon>Aculeata</taxon>
        <taxon>Apoidea</taxon>
        <taxon>Anthophila</taxon>
        <taxon>Apidae</taxon>
        <taxon>Frieseomelitta</taxon>
    </lineage>
</organism>
<evidence type="ECO:0000256" key="6">
    <source>
        <dbReference type="ARBA" id="ARBA00022989"/>
    </source>
</evidence>
<evidence type="ECO:0000256" key="7">
    <source>
        <dbReference type="ARBA" id="ARBA00023136"/>
    </source>
</evidence>